<organism evidence="3">
    <name type="scientific">Solanum lycopersicum</name>
    <name type="common">Tomato</name>
    <name type="synonym">Lycopersicon esculentum</name>
    <dbReference type="NCBI Taxonomy" id="4081"/>
    <lineage>
        <taxon>Eukaryota</taxon>
        <taxon>Viridiplantae</taxon>
        <taxon>Streptophyta</taxon>
        <taxon>Embryophyta</taxon>
        <taxon>Tracheophyta</taxon>
        <taxon>Spermatophyta</taxon>
        <taxon>Magnoliopsida</taxon>
        <taxon>eudicotyledons</taxon>
        <taxon>Gunneridae</taxon>
        <taxon>Pentapetalae</taxon>
        <taxon>asterids</taxon>
        <taxon>lamiids</taxon>
        <taxon>Solanales</taxon>
        <taxon>Solanaceae</taxon>
        <taxon>Solanoideae</taxon>
        <taxon>Solaneae</taxon>
        <taxon>Solanum</taxon>
        <taxon>Solanum subgen. Lycopersicon</taxon>
    </lineage>
</organism>
<dbReference type="EnsemblPlants" id="Solyc03g025645.1.1">
    <property type="protein sequence ID" value="Solyc03g025645.1.1"/>
    <property type="gene ID" value="Solyc03g025645.1"/>
</dbReference>
<feature type="domain" description="Reverse transcriptase Ty1/copia-type" evidence="2">
    <location>
        <begin position="188"/>
        <end position="273"/>
    </location>
</feature>
<dbReference type="Gramene" id="Solyc03g025645.1.1">
    <property type="protein sequence ID" value="Solyc03g025645.1.1"/>
    <property type="gene ID" value="Solyc03g025645.1"/>
</dbReference>
<keyword evidence="4" id="KW-1185">Reference proteome</keyword>
<evidence type="ECO:0000259" key="2">
    <source>
        <dbReference type="Pfam" id="PF07727"/>
    </source>
</evidence>
<evidence type="ECO:0000256" key="1">
    <source>
        <dbReference type="SAM" id="MobiDB-lite"/>
    </source>
</evidence>
<dbReference type="InParanoid" id="A0A3Q7FEU0"/>
<dbReference type="OMA" id="MMANMAG"/>
<reference evidence="3" key="2">
    <citation type="submission" date="2019-01" db="UniProtKB">
        <authorList>
            <consortium name="EnsemblPlants"/>
        </authorList>
    </citation>
    <scope>IDENTIFICATION</scope>
    <source>
        <strain evidence="3">cv. Heinz 1706</strain>
    </source>
</reference>
<dbReference type="InterPro" id="IPR013103">
    <property type="entry name" value="RVT_2"/>
</dbReference>
<reference evidence="3" key="1">
    <citation type="journal article" date="2012" name="Nature">
        <title>The tomato genome sequence provides insights into fleshy fruit evolution.</title>
        <authorList>
            <consortium name="Tomato Genome Consortium"/>
        </authorList>
    </citation>
    <scope>NUCLEOTIDE SEQUENCE [LARGE SCALE GENOMIC DNA]</scope>
    <source>
        <strain evidence="3">cv. Heinz 1706</strain>
    </source>
</reference>
<sequence>MIRRGDSSQHYKGTGQKYSGQDYQKGKKNWDQKCEYCKIKGHVKKNCFKLIGYPADWKFKKKENLNTAYNVQAENTQQNMKSGIRNTGEILDKMASGELHRAPHLTDTQHDNILGMINNDNSQHGMMANMAGMAGNTQIAKIKDLKWIVDSGATNHMSFSLSNLTDVKLVKSDYNRTVHLPNGGVTLGTDIVVILVYVDDMLVAGSNLTLIEQTKASLHKAFKIKDIGDLKFFLGMEFSRSGKGILVNQRKYALEIISQLGIGSAKPSWTPLETNIKITTHELDNLIGESDEELLENKEQYQSLVGKMLYLTLTRPDIAFSVQTLSQFLQQPKKSHWEAALRVMKYVKREPGLGILLSSTRTNTLTVFCDADWASCPNTRRSVSGFLKYG</sequence>
<dbReference type="PANTHER" id="PTHR11439">
    <property type="entry name" value="GAG-POL-RELATED RETROTRANSPOSON"/>
    <property type="match status" value="1"/>
</dbReference>
<feature type="region of interest" description="Disordered" evidence="1">
    <location>
        <begin position="1"/>
        <end position="25"/>
    </location>
</feature>
<dbReference type="InterPro" id="IPR043502">
    <property type="entry name" value="DNA/RNA_pol_sf"/>
</dbReference>
<name>A0A3Q7FEU0_SOLLC</name>
<protein>
    <recommendedName>
        <fullName evidence="2">Reverse transcriptase Ty1/copia-type domain-containing protein</fullName>
    </recommendedName>
</protein>
<dbReference type="PANTHER" id="PTHR11439:SF452">
    <property type="entry name" value="REVERSE TRANSCRIPTASE TY1_COPIA-TYPE DOMAIN-CONTAINING PROTEIN"/>
    <property type="match status" value="1"/>
</dbReference>
<dbReference type="STRING" id="4081.A0A3Q7FEU0"/>
<dbReference type="Proteomes" id="UP000004994">
    <property type="component" value="Chromosome 3"/>
</dbReference>
<dbReference type="AlphaFoldDB" id="A0A3Q7FEU0"/>
<feature type="compositionally biased region" description="Polar residues" evidence="1">
    <location>
        <begin position="10"/>
        <end position="22"/>
    </location>
</feature>
<proteinExistence type="predicted"/>
<accession>A0A3Q7FEU0</accession>
<dbReference type="SUPFAM" id="SSF56672">
    <property type="entry name" value="DNA/RNA polymerases"/>
    <property type="match status" value="1"/>
</dbReference>
<evidence type="ECO:0000313" key="4">
    <source>
        <dbReference type="Proteomes" id="UP000004994"/>
    </source>
</evidence>
<dbReference type="Pfam" id="PF07727">
    <property type="entry name" value="RVT_2"/>
    <property type="match status" value="1"/>
</dbReference>
<evidence type="ECO:0000313" key="3">
    <source>
        <dbReference type="EnsemblPlants" id="Solyc03g025645.1.1"/>
    </source>
</evidence>